<dbReference type="Pfam" id="PF00635">
    <property type="entry name" value="Motile_Sperm"/>
    <property type="match status" value="1"/>
</dbReference>
<dbReference type="GO" id="GO:0007009">
    <property type="term" value="P:plasma membrane organization"/>
    <property type="evidence" value="ECO:0007669"/>
    <property type="project" value="EnsemblFungi"/>
</dbReference>
<dbReference type="InterPro" id="IPR000535">
    <property type="entry name" value="MSP_dom"/>
</dbReference>
<dbReference type="GeneID" id="28902018"/>
<sequence length="280" mass="30139">MSIELHPPELGFRRPFTREVAQVLRLINNNPEPVAFKVKTTAPKQYCVRPNSGRIESGKEVEVQVLLQAMKEDPPADARCRDKFLVQSVAVSADQEFSNVAAIWAHVEKTSKSSIQERKIRVVFLPAESETPNGASGADAGASSPPAYRSVYSEQSPSSSNATAPVGPVSKPESRPEDSKDLGHIVNTANNPETFERASTSSGNADSQLADAHATISGLQRQLEESGLRQRKSTTTPQNFKQGSTASAGVQQQQAAASGVPVQIVAALCLISFLLAYFFF</sequence>
<dbReference type="GO" id="GO:0090158">
    <property type="term" value="P:endoplasmic reticulum membrane organization"/>
    <property type="evidence" value="ECO:0007669"/>
    <property type="project" value="TreeGrafter"/>
</dbReference>
<comment type="subcellular location">
    <subcellularLocation>
        <location evidence="1">Endoplasmic reticulum membrane</location>
        <topology evidence="1">Single-pass type IV membrane protein</topology>
    </subcellularLocation>
</comment>
<dbReference type="GO" id="GO:0005886">
    <property type="term" value="C:plasma membrane"/>
    <property type="evidence" value="ECO:0007669"/>
    <property type="project" value="TreeGrafter"/>
</dbReference>
<organism evidence="9 10">
    <name type="scientific">Xylona heveae (strain CBS 132557 / TC161)</name>
    <dbReference type="NCBI Taxonomy" id="1328760"/>
    <lineage>
        <taxon>Eukaryota</taxon>
        <taxon>Fungi</taxon>
        <taxon>Dikarya</taxon>
        <taxon>Ascomycota</taxon>
        <taxon>Pezizomycotina</taxon>
        <taxon>Xylonomycetes</taxon>
        <taxon>Xylonales</taxon>
        <taxon>Xylonaceae</taxon>
        <taxon>Xylona</taxon>
    </lineage>
</organism>
<dbReference type="Gene3D" id="2.60.40.10">
    <property type="entry name" value="Immunoglobulins"/>
    <property type="match status" value="1"/>
</dbReference>
<dbReference type="InParanoid" id="A0A165J3U2"/>
<dbReference type="GO" id="GO:0061817">
    <property type="term" value="P:endoplasmic reticulum-plasma membrane tethering"/>
    <property type="evidence" value="ECO:0007669"/>
    <property type="project" value="EnsemblFungi"/>
</dbReference>
<evidence type="ECO:0000256" key="4">
    <source>
        <dbReference type="ARBA" id="ARBA00022989"/>
    </source>
</evidence>
<evidence type="ECO:0000256" key="5">
    <source>
        <dbReference type="ARBA" id="ARBA00023136"/>
    </source>
</evidence>
<dbReference type="OMA" id="GFKRPFN"/>
<feature type="compositionally biased region" description="Low complexity" evidence="6">
    <location>
        <begin position="132"/>
        <end position="147"/>
    </location>
</feature>
<dbReference type="PROSITE" id="PS50202">
    <property type="entry name" value="MSP"/>
    <property type="match status" value="1"/>
</dbReference>
<dbReference type="SUPFAM" id="SSF49354">
    <property type="entry name" value="PapD-like"/>
    <property type="match status" value="1"/>
</dbReference>
<dbReference type="FunFam" id="2.60.40.10:FF:000813">
    <property type="entry name" value="Vesicle-associated protein 1-1"/>
    <property type="match status" value="1"/>
</dbReference>
<evidence type="ECO:0000259" key="8">
    <source>
        <dbReference type="PROSITE" id="PS50202"/>
    </source>
</evidence>
<dbReference type="GO" id="GO:0051685">
    <property type="term" value="P:maintenance of ER location"/>
    <property type="evidence" value="ECO:0007669"/>
    <property type="project" value="EnsemblFungi"/>
</dbReference>
<dbReference type="OrthoDB" id="264603at2759"/>
<feature type="compositionally biased region" description="Basic and acidic residues" evidence="6">
    <location>
        <begin position="172"/>
        <end position="183"/>
    </location>
</feature>
<protein>
    <submittedName>
        <fullName evidence="9">VAMP-associated protein</fullName>
    </submittedName>
</protein>
<keyword evidence="5 7" id="KW-0472">Membrane</keyword>
<dbReference type="STRING" id="1328760.A0A165J3U2"/>
<dbReference type="InterPro" id="IPR013783">
    <property type="entry name" value="Ig-like_fold"/>
</dbReference>
<feature type="region of interest" description="Disordered" evidence="6">
    <location>
        <begin position="220"/>
        <end position="246"/>
    </location>
</feature>
<keyword evidence="3 7" id="KW-0812">Transmembrane</keyword>
<evidence type="ECO:0000256" key="2">
    <source>
        <dbReference type="ARBA" id="ARBA00008932"/>
    </source>
</evidence>
<dbReference type="InterPro" id="IPR008962">
    <property type="entry name" value="PapD-like_sf"/>
</dbReference>
<dbReference type="RefSeq" id="XP_018191247.1">
    <property type="nucleotide sequence ID" value="XM_018336881.1"/>
</dbReference>
<dbReference type="AlphaFoldDB" id="A0A165J3U2"/>
<gene>
    <name evidence="9" type="ORF">L228DRAFT_81920</name>
</gene>
<dbReference type="GO" id="GO:0001786">
    <property type="term" value="F:phosphatidylserine binding"/>
    <property type="evidence" value="ECO:0007669"/>
    <property type="project" value="UniProtKB-ARBA"/>
</dbReference>
<dbReference type="PANTHER" id="PTHR10809:SF6">
    <property type="entry name" value="AT11025P-RELATED"/>
    <property type="match status" value="1"/>
</dbReference>
<evidence type="ECO:0000256" key="6">
    <source>
        <dbReference type="SAM" id="MobiDB-lite"/>
    </source>
</evidence>
<dbReference type="GO" id="GO:0033149">
    <property type="term" value="F:FFAT motif binding"/>
    <property type="evidence" value="ECO:0007669"/>
    <property type="project" value="TreeGrafter"/>
</dbReference>
<dbReference type="Proteomes" id="UP000076632">
    <property type="component" value="Unassembled WGS sequence"/>
</dbReference>
<dbReference type="GO" id="GO:0160219">
    <property type="term" value="C:cortical endoplasmic reticulum membrane"/>
    <property type="evidence" value="ECO:0007669"/>
    <property type="project" value="UniProtKB-ARBA"/>
</dbReference>
<feature type="domain" description="MSP" evidence="8">
    <location>
        <begin position="2"/>
        <end position="125"/>
    </location>
</feature>
<evidence type="ECO:0000256" key="1">
    <source>
        <dbReference type="ARBA" id="ARBA00004163"/>
    </source>
</evidence>
<evidence type="ECO:0000256" key="3">
    <source>
        <dbReference type="ARBA" id="ARBA00022692"/>
    </source>
</evidence>
<dbReference type="GO" id="GO:0140506">
    <property type="term" value="F:endoplasmic reticulum-autophagosome adaptor activity"/>
    <property type="evidence" value="ECO:0007669"/>
    <property type="project" value="UniProtKB-ARBA"/>
</dbReference>
<accession>A0A165J3U2</accession>
<evidence type="ECO:0000313" key="9">
    <source>
        <dbReference type="EMBL" id="KZF25692.1"/>
    </source>
</evidence>
<dbReference type="PANTHER" id="PTHR10809">
    <property type="entry name" value="VESICLE-ASSOCIATED MEMBRANE PROTEIN-ASSOCIATED PROTEIN"/>
    <property type="match status" value="1"/>
</dbReference>
<dbReference type="GO" id="GO:0061709">
    <property type="term" value="P:reticulophagy"/>
    <property type="evidence" value="ECO:0007669"/>
    <property type="project" value="EnsemblFungi"/>
</dbReference>
<comment type="similarity">
    <text evidence="2">Belongs to the VAMP-associated protein (VAP) (TC 9.B.17) family.</text>
</comment>
<dbReference type="EMBL" id="KV407455">
    <property type="protein sequence ID" value="KZF25692.1"/>
    <property type="molecule type" value="Genomic_DNA"/>
</dbReference>
<feature type="region of interest" description="Disordered" evidence="6">
    <location>
        <begin position="129"/>
        <end position="187"/>
    </location>
</feature>
<dbReference type="GO" id="GO:0035091">
    <property type="term" value="F:phosphatidylinositol binding"/>
    <property type="evidence" value="ECO:0007669"/>
    <property type="project" value="UniProtKB-ARBA"/>
</dbReference>
<keyword evidence="4 7" id="KW-1133">Transmembrane helix</keyword>
<dbReference type="GO" id="GO:0007163">
    <property type="term" value="P:establishment or maintenance of cell polarity"/>
    <property type="evidence" value="ECO:0007669"/>
    <property type="project" value="EnsemblFungi"/>
</dbReference>
<dbReference type="InterPro" id="IPR016763">
    <property type="entry name" value="VAP"/>
</dbReference>
<dbReference type="GO" id="GO:0160214">
    <property type="term" value="F:endoplasmic reticulum-plasma membrane adaptor activity"/>
    <property type="evidence" value="ECO:0007669"/>
    <property type="project" value="EnsemblFungi"/>
</dbReference>
<feature type="compositionally biased region" description="Polar residues" evidence="6">
    <location>
        <begin position="152"/>
        <end position="163"/>
    </location>
</feature>
<evidence type="ECO:0000313" key="10">
    <source>
        <dbReference type="Proteomes" id="UP000076632"/>
    </source>
</evidence>
<feature type="transmembrane region" description="Helical" evidence="7">
    <location>
        <begin position="260"/>
        <end position="279"/>
    </location>
</feature>
<evidence type="ECO:0000256" key="7">
    <source>
        <dbReference type="SAM" id="Phobius"/>
    </source>
</evidence>
<reference evidence="9 10" key="1">
    <citation type="journal article" date="2016" name="Fungal Biol.">
        <title>The genome of Xylona heveae provides a window into fungal endophytism.</title>
        <authorList>
            <person name="Gazis R."/>
            <person name="Kuo A."/>
            <person name="Riley R."/>
            <person name="LaButti K."/>
            <person name="Lipzen A."/>
            <person name="Lin J."/>
            <person name="Amirebrahimi M."/>
            <person name="Hesse C.N."/>
            <person name="Spatafora J.W."/>
            <person name="Henrissat B."/>
            <person name="Hainaut M."/>
            <person name="Grigoriev I.V."/>
            <person name="Hibbett D.S."/>
        </authorList>
    </citation>
    <scope>NUCLEOTIDE SEQUENCE [LARGE SCALE GENOMIC DNA]</scope>
    <source>
        <strain evidence="9 10">TC161</strain>
    </source>
</reference>
<proteinExistence type="inferred from homology"/>
<name>A0A165J3U2_XYLHT</name>
<keyword evidence="10" id="KW-1185">Reference proteome</keyword>
<dbReference type="PIRSF" id="PIRSF019693">
    <property type="entry name" value="VAMP-associated"/>
    <property type="match status" value="1"/>
</dbReference>
<dbReference type="GO" id="GO:1902647">
    <property type="term" value="P:negative regulation of 1-phosphatidyl-1D-myo-inositol 4,5-bisphosphate biosynthetic process"/>
    <property type="evidence" value="ECO:0007669"/>
    <property type="project" value="EnsemblFungi"/>
</dbReference>
<dbReference type="FunCoup" id="A0A165J3U2">
    <property type="interactions" value="540"/>
</dbReference>